<keyword evidence="6 12" id="KW-0686">Riboflavin biosynthesis</keyword>
<evidence type="ECO:0000256" key="3">
    <source>
        <dbReference type="ARBA" id="ARBA00004910"/>
    </source>
</evidence>
<dbReference type="Pfam" id="PF01872">
    <property type="entry name" value="RibD_C"/>
    <property type="match status" value="1"/>
</dbReference>
<dbReference type="Proteomes" id="UP001254608">
    <property type="component" value="Unassembled WGS sequence"/>
</dbReference>
<dbReference type="Gene3D" id="3.40.140.10">
    <property type="entry name" value="Cytidine Deaminase, domain 2"/>
    <property type="match status" value="1"/>
</dbReference>
<dbReference type="PANTHER" id="PTHR38011:SF7">
    <property type="entry name" value="2,5-DIAMINO-6-RIBOSYLAMINO-4(3H)-PYRIMIDINONE 5'-PHOSPHATE REDUCTASE"/>
    <property type="match status" value="1"/>
</dbReference>
<evidence type="ECO:0000256" key="9">
    <source>
        <dbReference type="ARBA" id="ARBA00022857"/>
    </source>
</evidence>
<dbReference type="PROSITE" id="PS51747">
    <property type="entry name" value="CYT_DCMP_DEAMINASES_2"/>
    <property type="match status" value="1"/>
</dbReference>
<keyword evidence="10 12" id="KW-0560">Oxidoreductase</keyword>
<dbReference type="EMBL" id="JAVRIC010000028">
    <property type="protein sequence ID" value="MDT0498869.1"/>
    <property type="molecule type" value="Genomic_DNA"/>
</dbReference>
<dbReference type="InterPro" id="IPR002734">
    <property type="entry name" value="RibDG_C"/>
</dbReference>
<dbReference type="InterPro" id="IPR016193">
    <property type="entry name" value="Cytidine_deaminase-like"/>
</dbReference>
<evidence type="ECO:0000313" key="15">
    <source>
        <dbReference type="Proteomes" id="UP001254608"/>
    </source>
</evidence>
<dbReference type="NCBIfam" id="TIGR00227">
    <property type="entry name" value="ribD_Cterm"/>
    <property type="match status" value="1"/>
</dbReference>
<dbReference type="NCBIfam" id="TIGR00326">
    <property type="entry name" value="eubact_ribD"/>
    <property type="match status" value="1"/>
</dbReference>
<keyword evidence="12 14" id="KW-0378">Hydrolase</keyword>
<evidence type="ECO:0000256" key="5">
    <source>
        <dbReference type="ARBA" id="ARBA00007417"/>
    </source>
</evidence>
<evidence type="ECO:0000256" key="2">
    <source>
        <dbReference type="ARBA" id="ARBA00004882"/>
    </source>
</evidence>
<dbReference type="Pfam" id="PF00383">
    <property type="entry name" value="dCMP_cyt_deam_1"/>
    <property type="match status" value="1"/>
</dbReference>
<gene>
    <name evidence="14" type="primary">ribD</name>
    <name evidence="14" type="ORF">RM530_16085</name>
</gene>
<keyword evidence="7 12" id="KW-0479">Metal-binding</keyword>
<organism evidence="14 15">
    <name type="scientific">Banduia mediterranea</name>
    <dbReference type="NCBI Taxonomy" id="3075609"/>
    <lineage>
        <taxon>Bacteria</taxon>
        <taxon>Pseudomonadati</taxon>
        <taxon>Pseudomonadota</taxon>
        <taxon>Gammaproteobacteria</taxon>
        <taxon>Nevskiales</taxon>
        <taxon>Algiphilaceae</taxon>
        <taxon>Banduia</taxon>
    </lineage>
</organism>
<dbReference type="SUPFAM" id="SSF53927">
    <property type="entry name" value="Cytidine deaminase-like"/>
    <property type="match status" value="1"/>
</dbReference>
<dbReference type="SUPFAM" id="SSF53597">
    <property type="entry name" value="Dihydrofolate reductase-like"/>
    <property type="match status" value="1"/>
</dbReference>
<keyword evidence="15" id="KW-1185">Reference proteome</keyword>
<evidence type="ECO:0000256" key="4">
    <source>
        <dbReference type="ARBA" id="ARBA00005259"/>
    </source>
</evidence>
<keyword evidence="8 12" id="KW-0862">Zinc</keyword>
<dbReference type="EC" id="1.1.1.193" evidence="12"/>
<proteinExistence type="inferred from homology"/>
<dbReference type="Gene3D" id="3.40.430.10">
    <property type="entry name" value="Dihydrofolate Reductase, subunit A"/>
    <property type="match status" value="1"/>
</dbReference>
<comment type="function">
    <text evidence="1 12">Converts 2,5-diamino-6-(ribosylamino)-4(3h)-pyrimidinone 5'-phosphate into 5-amino-6-(ribosylamino)-2,4(1h,3h)-pyrimidinedione 5'-phosphate.</text>
</comment>
<evidence type="ECO:0000313" key="14">
    <source>
        <dbReference type="EMBL" id="MDT0498869.1"/>
    </source>
</evidence>
<protein>
    <recommendedName>
        <fullName evidence="12">Riboflavin biosynthesis protein RibD</fullName>
    </recommendedName>
    <domain>
        <recommendedName>
            <fullName evidence="12">Diaminohydroxyphosphoribosylaminopyrimidine deaminase</fullName>
            <shortName evidence="12">DRAP deaminase</shortName>
            <ecNumber evidence="12">3.5.4.26</ecNumber>
        </recommendedName>
        <alternativeName>
            <fullName evidence="12">Riboflavin-specific deaminase</fullName>
        </alternativeName>
    </domain>
    <domain>
        <recommendedName>
            <fullName evidence="12">5-amino-6-(5-phosphoribosylamino)uracil reductase</fullName>
            <ecNumber evidence="12">1.1.1.193</ecNumber>
        </recommendedName>
        <alternativeName>
            <fullName evidence="12">HTP reductase</fullName>
        </alternativeName>
    </domain>
</protein>
<dbReference type="EC" id="3.5.4.26" evidence="12"/>
<dbReference type="PROSITE" id="PS00903">
    <property type="entry name" value="CYT_DCMP_DEAMINASES_1"/>
    <property type="match status" value="1"/>
</dbReference>
<comment type="catalytic activity">
    <reaction evidence="12">
        <text>2,5-diamino-6-hydroxy-4-(5-phosphoribosylamino)-pyrimidine + H2O + H(+) = 5-amino-6-(5-phospho-D-ribosylamino)uracil + NH4(+)</text>
        <dbReference type="Rhea" id="RHEA:21868"/>
        <dbReference type="ChEBI" id="CHEBI:15377"/>
        <dbReference type="ChEBI" id="CHEBI:15378"/>
        <dbReference type="ChEBI" id="CHEBI:28938"/>
        <dbReference type="ChEBI" id="CHEBI:58453"/>
        <dbReference type="ChEBI" id="CHEBI:58614"/>
        <dbReference type="EC" id="3.5.4.26"/>
    </reaction>
</comment>
<evidence type="ECO:0000256" key="6">
    <source>
        <dbReference type="ARBA" id="ARBA00022619"/>
    </source>
</evidence>
<dbReference type="GO" id="GO:0008835">
    <property type="term" value="F:diaminohydroxyphosphoribosylaminopyrimidine deaminase activity"/>
    <property type="evidence" value="ECO:0007669"/>
    <property type="project" value="UniProtKB-EC"/>
</dbReference>
<reference evidence="14 15" key="1">
    <citation type="submission" date="2023-09" db="EMBL/GenBank/DDBJ databases">
        <authorList>
            <person name="Rey-Velasco X."/>
        </authorList>
    </citation>
    <scope>NUCLEOTIDE SEQUENCE [LARGE SCALE GENOMIC DNA]</scope>
    <source>
        <strain evidence="14 15">W345</strain>
    </source>
</reference>
<dbReference type="PIRSF" id="PIRSF006769">
    <property type="entry name" value="RibD"/>
    <property type="match status" value="1"/>
</dbReference>
<feature type="domain" description="CMP/dCMP-type deaminase" evidence="13">
    <location>
        <begin position="7"/>
        <end position="129"/>
    </location>
</feature>
<evidence type="ECO:0000256" key="8">
    <source>
        <dbReference type="ARBA" id="ARBA00022833"/>
    </source>
</evidence>
<accession>A0ABU2WMM6</accession>
<dbReference type="GO" id="GO:0008703">
    <property type="term" value="F:5-amino-6-(5-phosphoribosylamino)uracil reductase activity"/>
    <property type="evidence" value="ECO:0007669"/>
    <property type="project" value="UniProtKB-EC"/>
</dbReference>
<comment type="pathway">
    <text evidence="2 12">Cofactor biosynthesis; riboflavin biosynthesis; 5-amino-6-(D-ribitylamino)uracil from GTP: step 2/4.</text>
</comment>
<name>A0ABU2WMM6_9GAMM</name>
<dbReference type="InterPro" id="IPR011549">
    <property type="entry name" value="RibD_C"/>
</dbReference>
<dbReference type="InterPro" id="IPR004794">
    <property type="entry name" value="Eubact_RibD"/>
</dbReference>
<comment type="similarity">
    <text evidence="4 12">In the N-terminal section; belongs to the cytidine and deoxycytidylate deaminase family.</text>
</comment>
<keyword evidence="9 12" id="KW-0521">NADP</keyword>
<evidence type="ECO:0000256" key="12">
    <source>
        <dbReference type="PIRNR" id="PIRNR006769"/>
    </source>
</evidence>
<comment type="similarity">
    <text evidence="5 12">In the C-terminal section; belongs to the HTP reductase family.</text>
</comment>
<dbReference type="InterPro" id="IPR050765">
    <property type="entry name" value="Riboflavin_Biosynth_HTPR"/>
</dbReference>
<comment type="caution">
    <text evidence="14">The sequence shown here is derived from an EMBL/GenBank/DDBJ whole genome shotgun (WGS) entry which is preliminary data.</text>
</comment>
<keyword evidence="11" id="KW-0511">Multifunctional enzyme</keyword>
<evidence type="ECO:0000256" key="11">
    <source>
        <dbReference type="ARBA" id="ARBA00023268"/>
    </source>
</evidence>
<dbReference type="PANTHER" id="PTHR38011">
    <property type="entry name" value="DIHYDROFOLATE REDUCTASE FAMILY PROTEIN (AFU_ORTHOLOGUE AFUA_8G06820)"/>
    <property type="match status" value="1"/>
</dbReference>
<dbReference type="CDD" id="cd01284">
    <property type="entry name" value="Riboflavin_deaminase-reductase"/>
    <property type="match status" value="1"/>
</dbReference>
<comment type="catalytic activity">
    <reaction evidence="12">
        <text>5-amino-6-(5-phospho-D-ribitylamino)uracil + NADP(+) = 5-amino-6-(5-phospho-D-ribosylamino)uracil + NADPH + H(+)</text>
        <dbReference type="Rhea" id="RHEA:17845"/>
        <dbReference type="ChEBI" id="CHEBI:15378"/>
        <dbReference type="ChEBI" id="CHEBI:57783"/>
        <dbReference type="ChEBI" id="CHEBI:58349"/>
        <dbReference type="ChEBI" id="CHEBI:58421"/>
        <dbReference type="ChEBI" id="CHEBI:58453"/>
        <dbReference type="EC" id="1.1.1.193"/>
    </reaction>
</comment>
<dbReference type="InterPro" id="IPR024072">
    <property type="entry name" value="DHFR-like_dom_sf"/>
</dbReference>
<comment type="pathway">
    <text evidence="3 12">Cofactor biosynthesis; riboflavin biosynthesis; 5-amino-6-(D-ribitylamino)uracil from GTP: step 3/4.</text>
</comment>
<dbReference type="InterPro" id="IPR002125">
    <property type="entry name" value="CMP_dCMP_dom"/>
</dbReference>
<evidence type="ECO:0000256" key="7">
    <source>
        <dbReference type="ARBA" id="ARBA00022723"/>
    </source>
</evidence>
<evidence type="ECO:0000259" key="13">
    <source>
        <dbReference type="PROSITE" id="PS51747"/>
    </source>
</evidence>
<evidence type="ECO:0000256" key="10">
    <source>
        <dbReference type="ARBA" id="ARBA00023002"/>
    </source>
</evidence>
<sequence>MAAASPVEAAAYMAQALRLAERGSTSTHPNPRVGCVVVRDGEIVGRGWHERAGEAHAEVIALRQAGDRARGAEVFVSLEPCAHHGRTPPCCEALVAAGVAKVWVAMEDPYPAVAGQGMNRLRGAGIEVDCGLMETEAESLNRGFLSRVRRGRPWLSLKLASSLDGRTAMASGESQWITGEAARTDVHRLRASAGAVLTSSATVLADNPALTVRKGLEPGAALRQPDRIVLDTQLRSPATAQVWHPDARRFALTVRPRGAMVDRLRAQGVEVHLVRAGPGGQVELGDALRVLGTAGVNSVLVECGPILAGAWLRSDLVDELVLYLAPLMLGSDARPMAQLPGLRQLSERVQLTFTDVRQIGSDLRIIAEPRLE</sequence>
<comment type="cofactor">
    <cofactor evidence="12">
        <name>Zn(2+)</name>
        <dbReference type="ChEBI" id="CHEBI:29105"/>
    </cofactor>
    <text evidence="12">Binds 1 zinc ion.</text>
</comment>
<dbReference type="InterPro" id="IPR016192">
    <property type="entry name" value="APOBEC/CMP_deaminase_Zn-bd"/>
</dbReference>
<evidence type="ECO:0000256" key="1">
    <source>
        <dbReference type="ARBA" id="ARBA00002151"/>
    </source>
</evidence>